<sequence length="75" mass="8145">MPTSFIQLPFMIGGKRSQLSERPSTLAGSYAEPTRRAGVDYRLILNALLRGLIASLILLIVSGHSPSLPPLELLE</sequence>
<protein>
    <submittedName>
        <fullName evidence="1">Uncharacterized protein</fullName>
    </submittedName>
</protein>
<evidence type="ECO:0000313" key="1">
    <source>
        <dbReference type="EMBL" id="QKS72271.1"/>
    </source>
</evidence>
<keyword evidence="2" id="KW-1185">Reference proteome</keyword>
<dbReference type="KEGG" id="psua:FLK61_37175"/>
<dbReference type="Proteomes" id="UP000318138">
    <property type="component" value="Chromosome"/>
</dbReference>
<accession>A0A859FGV0</accession>
<organism evidence="1 2">
    <name type="scientific">Paenalkalicoccus suaedae</name>
    <dbReference type="NCBI Taxonomy" id="2592382"/>
    <lineage>
        <taxon>Bacteria</taxon>
        <taxon>Bacillati</taxon>
        <taxon>Bacillota</taxon>
        <taxon>Bacilli</taxon>
        <taxon>Bacillales</taxon>
        <taxon>Bacillaceae</taxon>
        <taxon>Paenalkalicoccus</taxon>
    </lineage>
</organism>
<reference evidence="2" key="1">
    <citation type="submission" date="2019-07" db="EMBL/GenBank/DDBJ databases">
        <title>Bacillus alkalisoli sp. nov. isolated from saline soil.</title>
        <authorList>
            <person name="Sun J.-Q."/>
            <person name="Xu L."/>
        </authorList>
    </citation>
    <scope>NUCLEOTIDE SEQUENCE [LARGE SCALE GENOMIC DNA]</scope>
    <source>
        <strain evidence="2">M4U3P1</strain>
    </source>
</reference>
<gene>
    <name evidence="1" type="ORF">FLK61_37175</name>
</gene>
<proteinExistence type="predicted"/>
<dbReference type="EMBL" id="CP041372">
    <property type="protein sequence ID" value="QKS72271.1"/>
    <property type="molecule type" value="Genomic_DNA"/>
</dbReference>
<evidence type="ECO:0000313" key="2">
    <source>
        <dbReference type="Proteomes" id="UP000318138"/>
    </source>
</evidence>
<dbReference type="AlphaFoldDB" id="A0A859FGV0"/>
<name>A0A859FGV0_9BACI</name>